<feature type="compositionally biased region" description="Low complexity" evidence="1">
    <location>
        <begin position="68"/>
        <end position="79"/>
    </location>
</feature>
<accession>A0A6A0A3S6</accession>
<gene>
    <name evidence="2" type="ORF">HaLaN_22451</name>
</gene>
<dbReference type="Proteomes" id="UP000485058">
    <property type="component" value="Unassembled WGS sequence"/>
</dbReference>
<protein>
    <submittedName>
        <fullName evidence="2">Zinc phosphodiesterase ELAC 2-like isoform X2</fullName>
    </submittedName>
</protein>
<name>A0A6A0A3S6_HAELA</name>
<sequence length="197" mass="19906">MASLACRVMAVQAAQGSTSSLTSYLQLPLPASKQAAATLLPGVLTLGKAARPGAMLPAEPTSGQAGQSTSPAALTSPAARGAAAPGLTTSSLPAAQLRARGMRRRLGATVHLSSPQVQASREYQAWLQQLPGTQALVNSGTSLGHLAAARVTAKLNLALHSQLPSTTASQMDALFAAPAQAALLFLGTGSAEPSKYR</sequence>
<keyword evidence="3" id="KW-1185">Reference proteome</keyword>
<comment type="caution">
    <text evidence="2">The sequence shown here is derived from an EMBL/GenBank/DDBJ whole genome shotgun (WGS) entry which is preliminary data.</text>
</comment>
<dbReference type="EMBL" id="BLLF01002587">
    <property type="protein sequence ID" value="GFH24622.1"/>
    <property type="molecule type" value="Genomic_DNA"/>
</dbReference>
<evidence type="ECO:0000313" key="2">
    <source>
        <dbReference type="EMBL" id="GFH24622.1"/>
    </source>
</evidence>
<proteinExistence type="predicted"/>
<feature type="region of interest" description="Disordered" evidence="1">
    <location>
        <begin position="54"/>
        <end position="92"/>
    </location>
</feature>
<reference evidence="2 3" key="1">
    <citation type="submission" date="2020-02" db="EMBL/GenBank/DDBJ databases">
        <title>Draft genome sequence of Haematococcus lacustris strain NIES-144.</title>
        <authorList>
            <person name="Morimoto D."/>
            <person name="Nakagawa S."/>
            <person name="Yoshida T."/>
            <person name="Sawayama S."/>
        </authorList>
    </citation>
    <scope>NUCLEOTIDE SEQUENCE [LARGE SCALE GENOMIC DNA]</scope>
    <source>
        <strain evidence="2 3">NIES-144</strain>
    </source>
</reference>
<dbReference type="AlphaFoldDB" id="A0A6A0A3S6"/>
<organism evidence="2 3">
    <name type="scientific">Haematococcus lacustris</name>
    <name type="common">Green alga</name>
    <name type="synonym">Haematococcus pluvialis</name>
    <dbReference type="NCBI Taxonomy" id="44745"/>
    <lineage>
        <taxon>Eukaryota</taxon>
        <taxon>Viridiplantae</taxon>
        <taxon>Chlorophyta</taxon>
        <taxon>core chlorophytes</taxon>
        <taxon>Chlorophyceae</taxon>
        <taxon>CS clade</taxon>
        <taxon>Chlamydomonadales</taxon>
        <taxon>Haematococcaceae</taxon>
        <taxon>Haematococcus</taxon>
    </lineage>
</organism>
<evidence type="ECO:0000313" key="3">
    <source>
        <dbReference type="Proteomes" id="UP000485058"/>
    </source>
</evidence>
<evidence type="ECO:0000256" key="1">
    <source>
        <dbReference type="SAM" id="MobiDB-lite"/>
    </source>
</evidence>